<name>A0A1D7UAX6_9HYPH</name>
<dbReference type="AlphaFoldDB" id="A0A1D7UAX6"/>
<dbReference type="KEGG" id="bvv:BHK69_16390"/>
<proteinExistence type="predicted"/>
<evidence type="ECO:0000259" key="2">
    <source>
        <dbReference type="PROSITE" id="PS50405"/>
    </source>
</evidence>
<evidence type="ECO:0000313" key="3">
    <source>
        <dbReference type="EMBL" id="AOO84533.1"/>
    </source>
</evidence>
<feature type="domain" description="GST C-terminal" evidence="2">
    <location>
        <begin position="84"/>
        <end position="208"/>
    </location>
</feature>
<dbReference type="Gene3D" id="3.40.30.10">
    <property type="entry name" value="Glutaredoxin"/>
    <property type="match status" value="1"/>
</dbReference>
<dbReference type="GO" id="GO:0016034">
    <property type="term" value="F:maleylacetoacetate isomerase activity"/>
    <property type="evidence" value="ECO:0007669"/>
    <property type="project" value="TreeGrafter"/>
</dbReference>
<dbReference type="PANTHER" id="PTHR42673">
    <property type="entry name" value="MALEYLACETOACETATE ISOMERASE"/>
    <property type="match status" value="1"/>
</dbReference>
<dbReference type="PANTHER" id="PTHR42673:SF21">
    <property type="entry name" value="GLUTATHIONE S-TRANSFERASE YFCF"/>
    <property type="match status" value="1"/>
</dbReference>
<dbReference type="InterPro" id="IPR036249">
    <property type="entry name" value="Thioredoxin-like_sf"/>
</dbReference>
<sequence>MILIGQYDSPFVRRVAIALKLYGLPFEHRPWSVFGDADKIRSYNPLTRVPTLVLDDGAVLVDSPSAIDFLDGLVPAERALFPRQEPARHRAVRVAALAMGLADKAVSLFYEQRLHREISDLWADRCRVQILAVLGVLETDRAGRAGEYWLSGGIGHADIAVAVALRFLGEAHPGLVSWAEYPALAAHADRHEALPLFQEISQPFIPPS</sequence>
<dbReference type="Proteomes" id="UP000094969">
    <property type="component" value="Chromosome"/>
</dbReference>
<dbReference type="OrthoDB" id="9795329at2"/>
<dbReference type="InterPro" id="IPR036282">
    <property type="entry name" value="Glutathione-S-Trfase_C_sf"/>
</dbReference>
<dbReference type="SUPFAM" id="SSF47616">
    <property type="entry name" value="GST C-terminal domain-like"/>
    <property type="match status" value="1"/>
</dbReference>
<evidence type="ECO:0000259" key="1">
    <source>
        <dbReference type="PROSITE" id="PS50404"/>
    </source>
</evidence>
<dbReference type="Gene3D" id="1.20.1050.10">
    <property type="match status" value="1"/>
</dbReference>
<dbReference type="Pfam" id="PF13410">
    <property type="entry name" value="GST_C_2"/>
    <property type="match status" value="1"/>
</dbReference>
<reference evidence="3 4" key="1">
    <citation type="journal article" date="2015" name="Antonie Van Leeuwenhoek">
        <title>Bosea vaviloviae sp. nov., a new species of slow-growing rhizobia isolated from nodules of the relict species Vavilovia formosa (Stev.) Fed.</title>
        <authorList>
            <person name="Safronova V.I."/>
            <person name="Kuznetsova I.G."/>
            <person name="Sazanova A.L."/>
            <person name="Kimeklis A.K."/>
            <person name="Belimov A.A."/>
            <person name="Andronov E.E."/>
            <person name="Pinaev A.G."/>
            <person name="Chizhevskaya E.P."/>
            <person name="Pukhaev A.R."/>
            <person name="Popov K.P."/>
            <person name="Willems A."/>
            <person name="Tikhonovich I.A."/>
        </authorList>
    </citation>
    <scope>NUCLEOTIDE SEQUENCE [LARGE SCALE GENOMIC DNA]</scope>
    <source>
        <strain evidence="3 4">Vaf18</strain>
    </source>
</reference>
<dbReference type="GO" id="GO:0006749">
    <property type="term" value="P:glutathione metabolic process"/>
    <property type="evidence" value="ECO:0007669"/>
    <property type="project" value="TreeGrafter"/>
</dbReference>
<dbReference type="SUPFAM" id="SSF52833">
    <property type="entry name" value="Thioredoxin-like"/>
    <property type="match status" value="1"/>
</dbReference>
<dbReference type="RefSeq" id="WP_069693719.1">
    <property type="nucleotide sequence ID" value="NZ_CP017147.1"/>
</dbReference>
<dbReference type="STRING" id="1526658.BHK69_16390"/>
<dbReference type="GO" id="GO:0004364">
    <property type="term" value="F:glutathione transferase activity"/>
    <property type="evidence" value="ECO:0007669"/>
    <property type="project" value="TreeGrafter"/>
</dbReference>
<protein>
    <submittedName>
        <fullName evidence="3">Glutathione S-transferase</fullName>
    </submittedName>
</protein>
<dbReference type="EMBL" id="CP017147">
    <property type="protein sequence ID" value="AOO84533.1"/>
    <property type="molecule type" value="Genomic_DNA"/>
</dbReference>
<dbReference type="GO" id="GO:0006559">
    <property type="term" value="P:L-phenylalanine catabolic process"/>
    <property type="evidence" value="ECO:0007669"/>
    <property type="project" value="TreeGrafter"/>
</dbReference>
<keyword evidence="4" id="KW-1185">Reference proteome</keyword>
<gene>
    <name evidence="3" type="ORF">BHK69_16390</name>
</gene>
<dbReference type="PROSITE" id="PS50405">
    <property type="entry name" value="GST_CTER"/>
    <property type="match status" value="1"/>
</dbReference>
<dbReference type="InterPro" id="IPR004045">
    <property type="entry name" value="Glutathione_S-Trfase_N"/>
</dbReference>
<dbReference type="InterPro" id="IPR010987">
    <property type="entry name" value="Glutathione-S-Trfase_C-like"/>
</dbReference>
<organism evidence="3 4">
    <name type="scientific">Bosea vaviloviae</name>
    <dbReference type="NCBI Taxonomy" id="1526658"/>
    <lineage>
        <taxon>Bacteria</taxon>
        <taxon>Pseudomonadati</taxon>
        <taxon>Pseudomonadota</taxon>
        <taxon>Alphaproteobacteria</taxon>
        <taxon>Hyphomicrobiales</taxon>
        <taxon>Boseaceae</taxon>
        <taxon>Bosea</taxon>
    </lineage>
</organism>
<keyword evidence="3" id="KW-0808">Transferase</keyword>
<evidence type="ECO:0000313" key="4">
    <source>
        <dbReference type="Proteomes" id="UP000094969"/>
    </source>
</evidence>
<accession>A0A1D7UAX6</accession>
<dbReference type="PROSITE" id="PS50404">
    <property type="entry name" value="GST_NTER"/>
    <property type="match status" value="1"/>
</dbReference>
<feature type="domain" description="GST N-terminal" evidence="1">
    <location>
        <begin position="1"/>
        <end position="78"/>
    </location>
</feature>
<dbReference type="Pfam" id="PF13417">
    <property type="entry name" value="GST_N_3"/>
    <property type="match status" value="1"/>
</dbReference>